<dbReference type="Gene3D" id="2.40.50.40">
    <property type="match status" value="2"/>
</dbReference>
<dbReference type="InterPro" id="IPR025260">
    <property type="entry name" value="CHD1-like_C"/>
</dbReference>
<dbReference type="Gene3D" id="3.40.50.10810">
    <property type="entry name" value="Tandem AAA-ATPase domain"/>
    <property type="match status" value="1"/>
</dbReference>
<sequence length="1465" mass="168640">MWNQSESSSGSDADSDEKSDEPMRKTKVIEEGVSSGSGSSEEKEEEDSDYENEAKAEKSPDSTSEQSDDSEESSGDSSNSEADEPAPKKKVNNSRGMDAETRKLLEEENYFRRSQRSKRTEESVSEKSGESESSDDDEWDDGGRKKKSSRRSAVKKTVVKKVVQSVIKRKSVKGNVSYVEKNSDEDVSIDDDDVLEWDEGPAVPVEGPAVLTETVERVIKWRIGVPGATGSGTTCYNVAEKGDPNEQPVEKTEKQFFVKWTGWSHLHNTWESENSLTIMHAKGIKKVQNYVKKQKEVEMWKRSADKEYIEFYECEQQMAEELCEEYKKVERVVAHQTSRDRAPDGSFATEFLIKWSGLPYADCTWEDEKMVAPDQIQGYYHRVENLKPPNKNATVLRKRPKFEKLESQPDYLKTNGDHKLRDYQLEGLNWMIYAWCKGNSSILADEMGLGKTIQSISLLASLFHRYDLAGPYLVVVPLSTMAAWQKEFAQWAPDINLIIYMGDVVSRDMIRQYEWFVGGTKKMKVNAILTTYEILLKDKAFLSSVDWAALLVDEAHRLKNDESLLYKCLIQFRFNHKLLITGTPLQNSLKELWALLHFIMPEKFDCWEEFETAHNESNHKGISALHKKLEPFLLRRVKKDVEKSLPPKTEQILRVDMTAHQKQFYKWILTKNYRELSKGVKGSINGFVNLVMELKKCCNHASLTRQYDYIYDDAQGRLQQLLKSSGKLILLDKLLCRLRDKGHRVLIFSQMVMMLDILQEYLQLRRFPSQRLDGSMRADLRKQALDHYNAPGSTDFAFLLSTRAGGLGINLATADTVIIFDSDWNPQNDLQAMSRAHRIGQTKTVNIYRLVTKGSVEEEIVERAKRKLVLDHLVIQRMDTTGKTVLSKNATASGSVPFDKQELSAILKFGAVELFKEKEGEEQEPEVDIDRILMGAETREAEEEVLKENELLSSFKYANFAIDEEKDIAAATDEWAAIIPEEDRNRILEEERMKELAEMNLAPRQRKQPMPQVVEDGEDGDDDDDEEDGGKKKSKKKIGSFTVAEIKRFIRAFRKFSMPLERLEEIAQDAELEEHSTEEVMKLVESLTEACKKAADEFDSAEKNGRAASSSAEGADKKEKDADRKFKFQTCDVNLKQIERSHAELKPLHEALKSVDKKTSFKPPMNAKPQKGWDVEWKWDDDGALLWGVWKYGYGSWEAIKMDPSLGLADKIFIKDKTKKPQGKNLQVRVDYLLKLMAKDKKKGPEKKDRKRKADDTPSGAPDKKKKHTNNVAPDADHKKKEKKEKSEDKSRSSLKDQLSVLTIDKSLYGGVLEDSSAKPFLECVKLCMPVHKYMKKLKEAQETKNKEDETKYLTRLGDSFLANLETLLKKKPKTNIRKWYNYLWIFLSKFTLREPGEMADRYRQITSDKHKNHHHHHHHHKSKEEKQPKESKEKNHRPEKRKDHREGTSRDHHRDHQKEKHRKH</sequence>
<evidence type="ECO:0000256" key="5">
    <source>
        <dbReference type="ARBA" id="ARBA00022801"/>
    </source>
</evidence>
<reference evidence="18 19" key="2">
    <citation type="journal article" date="2011" name="PLoS Genet.">
        <title>Caenorhabditis briggsae recombinant inbred line genotypes reveal inter-strain incompatibility and the evolution of recombination.</title>
        <authorList>
            <person name="Ross J.A."/>
            <person name="Koboldt D.C."/>
            <person name="Staisch J.E."/>
            <person name="Chamberlin H.M."/>
            <person name="Gupta B.P."/>
            <person name="Miller R.D."/>
            <person name="Baird S.E."/>
            <person name="Haag E.S."/>
        </authorList>
    </citation>
    <scope>NUCLEOTIDE SEQUENCE [LARGE SCALE GENOMIC DNA]</scope>
    <source>
        <strain evidence="18 19">AF16</strain>
    </source>
</reference>
<dbReference type="CDD" id="cd18666">
    <property type="entry name" value="CD1_tandem_CHD1-2_like"/>
    <property type="match status" value="1"/>
</dbReference>
<feature type="compositionally biased region" description="Acidic residues" evidence="14">
    <location>
        <begin position="1015"/>
        <end position="1028"/>
    </location>
</feature>
<dbReference type="SUPFAM" id="SSF54160">
    <property type="entry name" value="Chromo domain-like"/>
    <property type="match status" value="2"/>
</dbReference>
<dbReference type="Gene3D" id="6.10.140.1440">
    <property type="match status" value="1"/>
</dbReference>
<feature type="domain" description="Chromo" evidence="15">
    <location>
        <begin position="213"/>
        <end position="302"/>
    </location>
</feature>
<feature type="domain" description="Chromo" evidence="15">
    <location>
        <begin position="327"/>
        <end position="392"/>
    </location>
</feature>
<dbReference type="SMART" id="SM01176">
    <property type="entry name" value="DUF4208"/>
    <property type="match status" value="1"/>
</dbReference>
<dbReference type="GO" id="GO:0016887">
    <property type="term" value="F:ATP hydrolysis activity"/>
    <property type="evidence" value="ECO:0000318"/>
    <property type="project" value="GO_Central"/>
</dbReference>
<dbReference type="FunFam" id="2.40.50.40:FF:000014">
    <property type="entry name" value="Chromodomain-helicase-DNA-binding protein 2 isoform 1"/>
    <property type="match status" value="1"/>
</dbReference>
<comment type="similarity">
    <text evidence="2">Belongs to the SNF2/RAD54 helicase family.</text>
</comment>
<dbReference type="GO" id="GO:0003682">
    <property type="term" value="F:chromatin binding"/>
    <property type="evidence" value="ECO:0000318"/>
    <property type="project" value="GO_Central"/>
</dbReference>
<dbReference type="Pfam" id="PF00176">
    <property type="entry name" value="SNF2-rel_dom"/>
    <property type="match status" value="1"/>
</dbReference>
<evidence type="ECO:0000256" key="3">
    <source>
        <dbReference type="ARBA" id="ARBA00022737"/>
    </source>
</evidence>
<dbReference type="InterPro" id="IPR027417">
    <property type="entry name" value="P-loop_NTPase"/>
</dbReference>
<dbReference type="GO" id="GO:0005634">
    <property type="term" value="C:nucleus"/>
    <property type="evidence" value="ECO:0000318"/>
    <property type="project" value="GO_Central"/>
</dbReference>
<evidence type="ECO:0000259" key="17">
    <source>
        <dbReference type="PROSITE" id="PS51194"/>
    </source>
</evidence>
<feature type="region of interest" description="Disordered" evidence="14">
    <location>
        <begin position="1"/>
        <end position="156"/>
    </location>
</feature>
<dbReference type="Pfam" id="PF18375">
    <property type="entry name" value="CDH1_2_SANT_HL1"/>
    <property type="match status" value="1"/>
</dbReference>
<feature type="compositionally biased region" description="Basic and acidic residues" evidence="14">
    <location>
        <begin position="1423"/>
        <end position="1434"/>
    </location>
</feature>
<comment type="catalytic activity">
    <reaction evidence="11">
        <text>ATP + H2O = ADP + phosphate + H(+)</text>
        <dbReference type="Rhea" id="RHEA:13065"/>
        <dbReference type="ChEBI" id="CHEBI:15377"/>
        <dbReference type="ChEBI" id="CHEBI:15378"/>
        <dbReference type="ChEBI" id="CHEBI:30616"/>
        <dbReference type="ChEBI" id="CHEBI:43474"/>
        <dbReference type="ChEBI" id="CHEBI:456216"/>
    </reaction>
</comment>
<evidence type="ECO:0000259" key="15">
    <source>
        <dbReference type="PROSITE" id="PS50013"/>
    </source>
</evidence>
<evidence type="ECO:0000256" key="10">
    <source>
        <dbReference type="ARBA" id="ARBA00023242"/>
    </source>
</evidence>
<accession>A8XBT1</accession>
<keyword evidence="19" id="KW-1185">Reference proteome</keyword>
<keyword evidence="9" id="KW-0804">Transcription</keyword>
<evidence type="ECO:0000256" key="6">
    <source>
        <dbReference type="ARBA" id="ARBA00022840"/>
    </source>
</evidence>
<dbReference type="eggNOG" id="KOG0384">
    <property type="taxonomic scope" value="Eukaryota"/>
</dbReference>
<dbReference type="SMART" id="SM00490">
    <property type="entry name" value="HELICc"/>
    <property type="match status" value="1"/>
</dbReference>
<evidence type="ECO:0000256" key="7">
    <source>
        <dbReference type="ARBA" id="ARBA00023015"/>
    </source>
</evidence>
<dbReference type="FunCoup" id="A8XBT1">
    <property type="interactions" value="2651"/>
</dbReference>
<feature type="region of interest" description="Disordered" evidence="14">
    <location>
        <begin position="1409"/>
        <end position="1465"/>
    </location>
</feature>
<dbReference type="GO" id="GO:0003677">
    <property type="term" value="F:DNA binding"/>
    <property type="evidence" value="ECO:0000318"/>
    <property type="project" value="GO_Central"/>
</dbReference>
<dbReference type="InterPro" id="IPR000330">
    <property type="entry name" value="SNF2_N"/>
</dbReference>
<feature type="domain" description="Helicase C-terminal" evidence="17">
    <location>
        <begin position="730"/>
        <end position="881"/>
    </location>
</feature>
<keyword evidence="10" id="KW-0539">Nucleus</keyword>
<evidence type="ECO:0000313" key="19">
    <source>
        <dbReference type="Proteomes" id="UP000008549"/>
    </source>
</evidence>
<evidence type="ECO:0000256" key="8">
    <source>
        <dbReference type="ARBA" id="ARBA00023125"/>
    </source>
</evidence>
<feature type="compositionally biased region" description="Basic and acidic residues" evidence="14">
    <location>
        <begin position="20"/>
        <end position="30"/>
    </location>
</feature>
<dbReference type="GO" id="GO:0140658">
    <property type="term" value="F:ATP-dependent chromatin remodeler activity"/>
    <property type="evidence" value="ECO:0000318"/>
    <property type="project" value="GO_Central"/>
</dbReference>
<dbReference type="Gene3D" id="3.40.50.300">
    <property type="entry name" value="P-loop containing nucleotide triphosphate hydrolases"/>
    <property type="match status" value="1"/>
</dbReference>
<feature type="region of interest" description="Disordered" evidence="14">
    <location>
        <begin position="1097"/>
        <end position="1121"/>
    </location>
</feature>
<dbReference type="InterPro" id="IPR016197">
    <property type="entry name" value="Chromo-like_dom_sf"/>
</dbReference>
<feature type="compositionally biased region" description="Basic and acidic residues" evidence="14">
    <location>
        <begin position="97"/>
        <end position="111"/>
    </location>
</feature>
<evidence type="ECO:0000256" key="12">
    <source>
        <dbReference type="ARBA" id="ARBA00074667"/>
    </source>
</evidence>
<dbReference type="CDD" id="cd18659">
    <property type="entry name" value="CD2_tandem"/>
    <property type="match status" value="1"/>
</dbReference>
<dbReference type="GO" id="GO:0034728">
    <property type="term" value="P:nucleosome organization"/>
    <property type="evidence" value="ECO:0000318"/>
    <property type="project" value="GO_Central"/>
</dbReference>
<keyword evidence="5" id="KW-0378">Hydrolase</keyword>
<dbReference type="PANTHER" id="PTHR45623">
    <property type="entry name" value="CHROMODOMAIN-HELICASE-DNA-BINDING PROTEIN 3-RELATED-RELATED"/>
    <property type="match status" value="1"/>
</dbReference>
<dbReference type="InterPro" id="IPR038718">
    <property type="entry name" value="SNF2-like_sf"/>
</dbReference>
<evidence type="ECO:0000256" key="2">
    <source>
        <dbReference type="ARBA" id="ARBA00007025"/>
    </source>
</evidence>
<evidence type="ECO:0000313" key="18">
    <source>
        <dbReference type="EMBL" id="CAP30097.2"/>
    </source>
</evidence>
<dbReference type="GO" id="GO:0005524">
    <property type="term" value="F:ATP binding"/>
    <property type="evidence" value="ECO:0007669"/>
    <property type="project" value="UniProtKB-KW"/>
</dbReference>
<feature type="compositionally biased region" description="Basic residues" evidence="14">
    <location>
        <begin position="144"/>
        <end position="156"/>
    </location>
</feature>
<dbReference type="PROSITE" id="PS51192">
    <property type="entry name" value="HELICASE_ATP_BIND_1"/>
    <property type="match status" value="1"/>
</dbReference>
<dbReference type="CDD" id="cd17993">
    <property type="entry name" value="DEXHc_CHD1_2"/>
    <property type="match status" value="1"/>
</dbReference>
<evidence type="ECO:0000256" key="13">
    <source>
        <dbReference type="ARBA" id="ARBA00076717"/>
    </source>
</evidence>
<keyword evidence="4" id="KW-0547">Nucleotide-binding</keyword>
<dbReference type="InterPro" id="IPR023779">
    <property type="entry name" value="Chromodomain_CS"/>
</dbReference>
<dbReference type="InterPro" id="IPR014001">
    <property type="entry name" value="Helicase_ATP-bd"/>
</dbReference>
<feature type="compositionally biased region" description="Basic and acidic residues" evidence="14">
    <location>
        <begin position="118"/>
        <end position="130"/>
    </location>
</feature>
<dbReference type="PROSITE" id="PS50013">
    <property type="entry name" value="CHROMO_2"/>
    <property type="match status" value="2"/>
</dbReference>
<name>A8XBT1_CAEBR</name>
<dbReference type="GO" id="GO:0000785">
    <property type="term" value="C:chromatin"/>
    <property type="evidence" value="ECO:0000318"/>
    <property type="project" value="GO_Central"/>
</dbReference>
<dbReference type="InterPro" id="IPR023780">
    <property type="entry name" value="Chromo_domain"/>
</dbReference>
<dbReference type="GO" id="GO:0042393">
    <property type="term" value="F:histone binding"/>
    <property type="evidence" value="ECO:0000318"/>
    <property type="project" value="GO_Central"/>
</dbReference>
<evidence type="ECO:0000256" key="9">
    <source>
        <dbReference type="ARBA" id="ARBA00023163"/>
    </source>
</evidence>
<dbReference type="PROSITE" id="PS00690">
    <property type="entry name" value="DEAH_ATP_HELICASE"/>
    <property type="match status" value="1"/>
</dbReference>
<feature type="compositionally biased region" description="Basic residues" evidence="14">
    <location>
        <begin position="1411"/>
        <end position="1422"/>
    </location>
</feature>
<evidence type="ECO:0000256" key="14">
    <source>
        <dbReference type="SAM" id="MobiDB-lite"/>
    </source>
</evidence>
<dbReference type="PROSITE" id="PS51194">
    <property type="entry name" value="HELICASE_CTER"/>
    <property type="match status" value="1"/>
</dbReference>
<dbReference type="Proteomes" id="UP000008549">
    <property type="component" value="Unassembled WGS sequence"/>
</dbReference>
<feature type="compositionally biased region" description="Acidic residues" evidence="14">
    <location>
        <begin position="42"/>
        <end position="51"/>
    </location>
</feature>
<dbReference type="WormBase" id="CBG10790">
    <property type="protein sequence ID" value="CBP38175"/>
    <property type="gene ID" value="WBGene00032065"/>
    <property type="gene designation" value="Cbr-chd-1"/>
</dbReference>
<keyword evidence="7" id="KW-0805">Transcription regulation</keyword>
<dbReference type="Pfam" id="PF00271">
    <property type="entry name" value="Helicase_C"/>
    <property type="match status" value="1"/>
</dbReference>
<dbReference type="OMA" id="MLHAWCK"/>
<dbReference type="Pfam" id="PF00385">
    <property type="entry name" value="Chromo"/>
    <property type="match status" value="2"/>
</dbReference>
<dbReference type="InterPro" id="IPR040793">
    <property type="entry name" value="CDH1_2_SANT_HL1"/>
</dbReference>
<dbReference type="EMBL" id="HE600915">
    <property type="protein sequence ID" value="CAP30097.2"/>
    <property type="molecule type" value="Genomic_DNA"/>
</dbReference>
<keyword evidence="3" id="KW-0677">Repeat</keyword>
<dbReference type="CDD" id="cd18793">
    <property type="entry name" value="SF2_C_SNF"/>
    <property type="match status" value="1"/>
</dbReference>
<dbReference type="HOGENOM" id="CLU_000315_8_2_1"/>
<dbReference type="PROSITE" id="PS00598">
    <property type="entry name" value="CHROMO_1"/>
    <property type="match status" value="2"/>
</dbReference>
<dbReference type="InterPro" id="IPR049730">
    <property type="entry name" value="SNF2/RAD54-like_C"/>
</dbReference>
<feature type="compositionally biased region" description="Basic and acidic residues" evidence="14">
    <location>
        <begin position="1275"/>
        <end position="1293"/>
    </location>
</feature>
<proteinExistence type="inferred from homology"/>
<evidence type="ECO:0000256" key="1">
    <source>
        <dbReference type="ARBA" id="ARBA00004123"/>
    </source>
</evidence>
<dbReference type="Pfam" id="PF23588">
    <property type="entry name" value="HTH_CHD1_Hrp3"/>
    <property type="match status" value="1"/>
</dbReference>
<dbReference type="Gene3D" id="1.10.10.60">
    <property type="entry name" value="Homeodomain-like"/>
    <property type="match status" value="1"/>
</dbReference>
<comment type="subcellular location">
    <subcellularLocation>
        <location evidence="1">Nucleus</location>
    </subcellularLocation>
</comment>
<dbReference type="SMART" id="SM00298">
    <property type="entry name" value="CHROMO"/>
    <property type="match status" value="2"/>
</dbReference>
<dbReference type="SUPFAM" id="SSF52540">
    <property type="entry name" value="P-loop containing nucleoside triphosphate hydrolases"/>
    <property type="match status" value="2"/>
</dbReference>
<dbReference type="FunFam" id="3.40.50.300:FF:000130">
    <property type="entry name" value="Chromodomain-helicase-DNA-binding protein 2 isoform 1"/>
    <property type="match status" value="1"/>
</dbReference>
<evidence type="ECO:0000256" key="11">
    <source>
        <dbReference type="ARBA" id="ARBA00049360"/>
    </source>
</evidence>
<dbReference type="FunFam" id="3.40.50.10810:FF:000007">
    <property type="entry name" value="Chromodomain-helicase-DNA-binding protein 2 isoform 1"/>
    <property type="match status" value="1"/>
</dbReference>
<evidence type="ECO:0000256" key="4">
    <source>
        <dbReference type="ARBA" id="ARBA00022741"/>
    </source>
</evidence>
<evidence type="ECO:0000313" key="20">
    <source>
        <dbReference type="WormBase" id="CBG10790"/>
    </source>
</evidence>
<feature type="domain" description="Helicase ATP-binding" evidence="16">
    <location>
        <begin position="432"/>
        <end position="602"/>
    </location>
</feature>
<feature type="compositionally biased region" description="Low complexity" evidence="14">
    <location>
        <begin position="1"/>
        <end position="12"/>
    </location>
</feature>
<organism evidence="18 19">
    <name type="scientific">Caenorhabditis briggsae</name>
    <dbReference type="NCBI Taxonomy" id="6238"/>
    <lineage>
        <taxon>Eukaryota</taxon>
        <taxon>Metazoa</taxon>
        <taxon>Ecdysozoa</taxon>
        <taxon>Nematoda</taxon>
        <taxon>Chromadorea</taxon>
        <taxon>Rhabditida</taxon>
        <taxon>Rhabditina</taxon>
        <taxon>Rhabditomorpha</taxon>
        <taxon>Rhabditoidea</taxon>
        <taxon>Rhabditidae</taxon>
        <taxon>Peloderinae</taxon>
        <taxon>Caenorhabditis</taxon>
    </lineage>
</organism>
<dbReference type="InterPro" id="IPR002464">
    <property type="entry name" value="DNA/RNA_helicase_DEAH_CS"/>
</dbReference>
<dbReference type="InterPro" id="IPR056302">
    <property type="entry name" value="CHD1-2/Hrp3_HTH"/>
</dbReference>
<dbReference type="SMART" id="SM00487">
    <property type="entry name" value="DEXDc"/>
    <property type="match status" value="1"/>
</dbReference>
<keyword evidence="6" id="KW-0067">ATP-binding</keyword>
<gene>
    <name evidence="20" type="primary">chd-1</name>
    <name evidence="18" type="synonym">Cbr-chd-1</name>
    <name evidence="20" type="ORF">CBG10790</name>
    <name evidence="18" type="ORF">CBG_10790</name>
</gene>
<feature type="region of interest" description="Disordered" evidence="14">
    <location>
        <begin position="1241"/>
        <end position="1293"/>
    </location>
</feature>
<dbReference type="InterPro" id="IPR001650">
    <property type="entry name" value="Helicase_C-like"/>
</dbReference>
<dbReference type="Pfam" id="PF13907">
    <property type="entry name" value="CHD1-like_C"/>
    <property type="match status" value="1"/>
</dbReference>
<reference evidence="18 19" key="1">
    <citation type="journal article" date="2003" name="PLoS Biol.">
        <title>The genome sequence of Caenorhabditis briggsae: a platform for comparative genomics.</title>
        <authorList>
            <person name="Stein L.D."/>
            <person name="Bao Z."/>
            <person name="Blasiar D."/>
            <person name="Blumenthal T."/>
            <person name="Brent M.R."/>
            <person name="Chen N."/>
            <person name="Chinwalla A."/>
            <person name="Clarke L."/>
            <person name="Clee C."/>
            <person name="Coghlan A."/>
            <person name="Coulson A."/>
            <person name="D'Eustachio P."/>
            <person name="Fitch D.H."/>
            <person name="Fulton L.A."/>
            <person name="Fulton R.E."/>
            <person name="Griffiths-Jones S."/>
            <person name="Harris T.W."/>
            <person name="Hillier L.W."/>
            <person name="Kamath R."/>
            <person name="Kuwabara P.E."/>
            <person name="Mardis E.R."/>
            <person name="Marra M.A."/>
            <person name="Miner T.L."/>
            <person name="Minx P."/>
            <person name="Mullikin J.C."/>
            <person name="Plumb R.W."/>
            <person name="Rogers J."/>
            <person name="Schein J.E."/>
            <person name="Sohrmann M."/>
            <person name="Spieth J."/>
            <person name="Stajich J.E."/>
            <person name="Wei C."/>
            <person name="Willey D."/>
            <person name="Wilson R.K."/>
            <person name="Durbin R."/>
            <person name="Waterston R.H."/>
        </authorList>
    </citation>
    <scope>NUCLEOTIDE SEQUENCE [LARGE SCALE GENOMIC DNA]</scope>
    <source>
        <strain evidence="18 19">AF16</strain>
    </source>
</reference>
<dbReference type="InterPro" id="IPR000953">
    <property type="entry name" value="Chromo/chromo_shadow_dom"/>
</dbReference>
<dbReference type="STRING" id="6238.A8XBT1"/>
<feature type="compositionally biased region" description="Basic and acidic residues" evidence="14">
    <location>
        <begin position="1246"/>
        <end position="1256"/>
    </location>
</feature>
<protein>
    <recommendedName>
        <fullName evidence="12">Chromodomain-helicase-DNA-binding protein 1</fullName>
    </recommendedName>
    <alternativeName>
        <fullName evidence="13">ATP-dependent helicase CHD1</fullName>
    </alternativeName>
</protein>
<feature type="region of interest" description="Disordered" evidence="14">
    <location>
        <begin position="998"/>
        <end position="1035"/>
    </location>
</feature>
<keyword evidence="8" id="KW-0238">DNA-binding</keyword>
<evidence type="ECO:0000259" key="16">
    <source>
        <dbReference type="PROSITE" id="PS51192"/>
    </source>
</evidence>
<dbReference type="InParanoid" id="A8XBT1"/>
<feature type="compositionally biased region" description="Basic and acidic residues" evidence="14">
    <location>
        <begin position="1441"/>
        <end position="1459"/>
    </location>
</feature>
<dbReference type="PANTHER" id="PTHR45623:SF14">
    <property type="entry name" value="CHROMODOMAIN-HELICASE-DNA-BINDING PROTEIN 1"/>
    <property type="match status" value="1"/>
</dbReference>